<keyword evidence="1" id="KW-0145">Chemotaxis</keyword>
<dbReference type="KEGG" id="halz:E5139_11260"/>
<name>A0A4D6KKP0_9EURY</name>
<protein>
    <recommendedName>
        <fullName evidence="1">Taxis protein CheF</fullName>
    </recommendedName>
</protein>
<proteinExistence type="predicted"/>
<dbReference type="GeneID" id="42179522"/>
<dbReference type="PIRSF" id="PIRSF026802">
    <property type="entry name" value="UCP026802"/>
    <property type="match status" value="1"/>
</dbReference>
<organism evidence="2 3">
    <name type="scientific">Halomicrobium mukohataei</name>
    <dbReference type="NCBI Taxonomy" id="57705"/>
    <lineage>
        <taxon>Archaea</taxon>
        <taxon>Methanobacteriati</taxon>
        <taxon>Methanobacteriota</taxon>
        <taxon>Stenosarchaea group</taxon>
        <taxon>Halobacteria</taxon>
        <taxon>Halobacteriales</taxon>
        <taxon>Haloarculaceae</taxon>
        <taxon>Halomicrobium</taxon>
    </lineage>
</organism>
<dbReference type="InterPro" id="IPR007381">
    <property type="entry name" value="CheF1/F2"/>
</dbReference>
<evidence type="ECO:0000313" key="3">
    <source>
        <dbReference type="Proteomes" id="UP000297053"/>
    </source>
</evidence>
<dbReference type="AlphaFoldDB" id="A0A4D6KKP0"/>
<reference evidence="2 3" key="2">
    <citation type="submission" date="2019-04" db="EMBL/GenBank/DDBJ databases">
        <authorList>
            <person name="Yang S."/>
            <person name="Wei W."/>
        </authorList>
    </citation>
    <scope>NUCLEOTIDE SEQUENCE [LARGE SCALE GENOMIC DNA]</scope>
    <source>
        <strain evidence="3">ZP60</strain>
    </source>
</reference>
<dbReference type="OMA" id="GRNMASE"/>
<evidence type="ECO:0000313" key="2">
    <source>
        <dbReference type="EMBL" id="QCD66193.1"/>
    </source>
</evidence>
<dbReference type="RefSeq" id="WP_015762586.1">
    <property type="nucleotide sequence ID" value="NZ_CP039375.1"/>
</dbReference>
<gene>
    <name evidence="2" type="ORF">E5139_11260</name>
</gene>
<accession>A0A4D6KKP0</accession>
<comment type="function">
    <text evidence="1">Involved in taxis signal transduction.</text>
</comment>
<evidence type="ECO:0000256" key="1">
    <source>
        <dbReference type="PIRNR" id="PIRNR026802"/>
    </source>
</evidence>
<dbReference type="Proteomes" id="UP000297053">
    <property type="component" value="Chromosome"/>
</dbReference>
<sequence>MSSEEQKLVDTAGDYMYAVKGGTPVDDPQWRSCRLVMTDKRLVLANSSGKQALPHSNIEVVGEEELPASVDPAGATPMRIGDNVVLFDAADVSDFELEYCRATLHATVILTKHPAVVGGVIQDEATWRKTRFQLDDDVITLAFPGGEETTFAVDDVGTVETSEQAVMGETRTILEVEHTDEDDRSVETYFSGMDHHTTALQSLFERVIEEREGDYELDEIESQVLMALYSGVSPFEMSDFVGIPVDEVEEIYRKLLDVGAVDEVRTRTEVSLNAQGRNMASEAMNEQ</sequence>
<dbReference type="PANTHER" id="PTHR42201:SF1">
    <property type="entry name" value="TAXIS PROTEIN"/>
    <property type="match status" value="1"/>
</dbReference>
<dbReference type="EMBL" id="CP039375">
    <property type="protein sequence ID" value="QCD66193.1"/>
    <property type="molecule type" value="Genomic_DNA"/>
</dbReference>
<dbReference type="Pfam" id="PF04283">
    <property type="entry name" value="CheF-arch"/>
    <property type="match status" value="1"/>
</dbReference>
<dbReference type="PANTHER" id="PTHR42201">
    <property type="entry name" value="TAXIS PROTEIN"/>
    <property type="match status" value="1"/>
</dbReference>
<dbReference type="GO" id="GO:0006935">
    <property type="term" value="P:chemotaxis"/>
    <property type="evidence" value="ECO:0007669"/>
    <property type="project" value="UniProtKB-UniRule"/>
</dbReference>
<comment type="subunit">
    <text evidence="1">Interacts with chemotaxis (Che) proteins as well as flagella accessory (Fla) proteins.</text>
</comment>
<reference evidence="2 3" key="1">
    <citation type="submission" date="2019-04" db="EMBL/GenBank/DDBJ databases">
        <title>Complete genome sequence of Arthrobacter sp. ZXY-2 associated with effective atrazine degradation and salt adaptation.</title>
        <authorList>
            <person name="Zhao X."/>
        </authorList>
    </citation>
    <scope>NUCLEOTIDE SEQUENCE [LARGE SCALE GENOMIC DNA]</scope>
    <source>
        <strain evidence="3">ZP60</strain>
    </source>
</reference>